<keyword evidence="11" id="KW-1185">Reference proteome</keyword>
<dbReference type="GO" id="GO:0005179">
    <property type="term" value="F:hormone activity"/>
    <property type="evidence" value="ECO:0007669"/>
    <property type="project" value="UniProtKB-KW"/>
</dbReference>
<keyword evidence="7" id="KW-0372">Hormone</keyword>
<name>A0A4Z2EW19_9TELE</name>
<dbReference type="SMART" id="SM00087">
    <property type="entry name" value="PTH"/>
    <property type="match status" value="1"/>
</dbReference>
<comment type="caution">
    <text evidence="10">The sequence shown here is derived from an EMBL/GenBank/DDBJ whole genome shotgun (WGS) entry which is preliminary data.</text>
</comment>
<evidence type="ECO:0000256" key="7">
    <source>
        <dbReference type="ARBA" id="ARBA00022702"/>
    </source>
</evidence>
<evidence type="ECO:0000256" key="4">
    <source>
        <dbReference type="ARBA" id="ARBA00022135"/>
    </source>
</evidence>
<proteinExistence type="inferred from homology"/>
<comment type="subunit">
    <text evidence="3">Interacts with PTH1R (via N-terminal extracellular domain).</text>
</comment>
<sequence length="123" mass="13807">METPEWSMGVIEVNMGNLDYKHVIITLCIVQLLTLNEGRALRKRTVSEVQLMHDLGELKQVQERQQWLRMRLQGIHGGGGGGVAGPTRRRLLPEELPDLGAMTPEEIQTALDLLEQLLQSKPS</sequence>
<dbReference type="PANTHER" id="PTHR10541:SF2">
    <property type="entry name" value="PARATHYROID HORMONE"/>
    <property type="match status" value="1"/>
</dbReference>
<evidence type="ECO:0000256" key="2">
    <source>
        <dbReference type="ARBA" id="ARBA00006307"/>
    </source>
</evidence>
<dbReference type="PROSITE" id="PS00335">
    <property type="entry name" value="PARATHYROID"/>
    <property type="match status" value="1"/>
</dbReference>
<dbReference type="PANTHER" id="PTHR10541">
    <property type="entry name" value="PARATHYROID HORMONE"/>
    <property type="match status" value="1"/>
</dbReference>
<protein>
    <recommendedName>
        <fullName evidence="4">Parathyroid hormone</fullName>
    </recommendedName>
</protein>
<keyword evidence="6" id="KW-0165">Cleavage on pair of basic residues</keyword>
<evidence type="ECO:0000256" key="1">
    <source>
        <dbReference type="ARBA" id="ARBA00004613"/>
    </source>
</evidence>
<organism evidence="10 11">
    <name type="scientific">Liparis tanakae</name>
    <name type="common">Tanaka's snailfish</name>
    <dbReference type="NCBI Taxonomy" id="230148"/>
    <lineage>
        <taxon>Eukaryota</taxon>
        <taxon>Metazoa</taxon>
        <taxon>Chordata</taxon>
        <taxon>Craniata</taxon>
        <taxon>Vertebrata</taxon>
        <taxon>Euteleostomi</taxon>
        <taxon>Actinopterygii</taxon>
        <taxon>Neopterygii</taxon>
        <taxon>Teleostei</taxon>
        <taxon>Neoteleostei</taxon>
        <taxon>Acanthomorphata</taxon>
        <taxon>Eupercaria</taxon>
        <taxon>Perciformes</taxon>
        <taxon>Cottioidei</taxon>
        <taxon>Cottales</taxon>
        <taxon>Liparidae</taxon>
        <taxon>Liparis</taxon>
    </lineage>
</organism>
<accession>A0A4Z2EW19</accession>
<dbReference type="EMBL" id="SRLO01002391">
    <property type="protein sequence ID" value="TNN33008.1"/>
    <property type="molecule type" value="Genomic_DNA"/>
</dbReference>
<evidence type="ECO:0000256" key="9">
    <source>
        <dbReference type="ARBA" id="ARBA00093407"/>
    </source>
</evidence>
<dbReference type="Proteomes" id="UP000314294">
    <property type="component" value="Unassembled WGS sequence"/>
</dbReference>
<evidence type="ECO:0000256" key="6">
    <source>
        <dbReference type="ARBA" id="ARBA00022685"/>
    </source>
</evidence>
<dbReference type="InterPro" id="IPR001415">
    <property type="entry name" value="PTH/PTH-rel"/>
</dbReference>
<evidence type="ECO:0000256" key="3">
    <source>
        <dbReference type="ARBA" id="ARBA00011605"/>
    </source>
</evidence>
<evidence type="ECO:0000313" key="11">
    <source>
        <dbReference type="Proteomes" id="UP000314294"/>
    </source>
</evidence>
<comment type="function">
    <text evidence="9">Parathyroid hormone elevates calcium level by dissolving the salts in bone and preventing their renal excretion. Acts by binding to its receptor, PTH1R, activating G protein-coupled receptor signaling. Stimulates [1-14C]-2-deoxy-D-glucose (2DG) transport and glycogen synthesis in osteoblastic cells.</text>
</comment>
<evidence type="ECO:0000256" key="5">
    <source>
        <dbReference type="ARBA" id="ARBA00022525"/>
    </source>
</evidence>
<keyword evidence="8" id="KW-0732">Signal</keyword>
<dbReference type="GO" id="GO:0006874">
    <property type="term" value="P:intracellular calcium ion homeostasis"/>
    <property type="evidence" value="ECO:0007669"/>
    <property type="project" value="InterPro"/>
</dbReference>
<evidence type="ECO:0000256" key="8">
    <source>
        <dbReference type="ARBA" id="ARBA00022729"/>
    </source>
</evidence>
<evidence type="ECO:0000313" key="10">
    <source>
        <dbReference type="EMBL" id="TNN33008.1"/>
    </source>
</evidence>
<comment type="similarity">
    <text evidence="2">Belongs to the parathyroid hormone family.</text>
</comment>
<dbReference type="OrthoDB" id="9890537at2759"/>
<keyword evidence="5" id="KW-0964">Secreted</keyword>
<dbReference type="GO" id="GO:0005576">
    <property type="term" value="C:extracellular region"/>
    <property type="evidence" value="ECO:0007669"/>
    <property type="project" value="UniProtKB-SubCell"/>
</dbReference>
<dbReference type="Pfam" id="PF01279">
    <property type="entry name" value="Parathyroid"/>
    <property type="match status" value="1"/>
</dbReference>
<dbReference type="AlphaFoldDB" id="A0A4Z2EW19"/>
<dbReference type="InterPro" id="IPR003625">
    <property type="entry name" value="PTH"/>
</dbReference>
<reference evidence="10 11" key="1">
    <citation type="submission" date="2019-03" db="EMBL/GenBank/DDBJ databases">
        <title>First draft genome of Liparis tanakae, snailfish: a comprehensive survey of snailfish specific genes.</title>
        <authorList>
            <person name="Kim W."/>
            <person name="Song I."/>
            <person name="Jeong J.-H."/>
            <person name="Kim D."/>
            <person name="Kim S."/>
            <person name="Ryu S."/>
            <person name="Song J.Y."/>
            <person name="Lee S.K."/>
        </authorList>
    </citation>
    <scope>NUCLEOTIDE SEQUENCE [LARGE SCALE GENOMIC DNA]</scope>
    <source>
        <tissue evidence="10">Muscle</tissue>
    </source>
</reference>
<gene>
    <name evidence="10" type="primary">PTH</name>
    <name evidence="10" type="ORF">EYF80_056828</name>
</gene>
<comment type="subcellular location">
    <subcellularLocation>
        <location evidence="1">Secreted</location>
    </subcellularLocation>
</comment>